<gene>
    <name evidence="6" type="ORF">CANARDRAFT_194525</name>
</gene>
<keyword evidence="7" id="KW-1185">Reference proteome</keyword>
<comment type="similarity">
    <text evidence="1">Belongs to the eukaryotic/archaeal PrmC-related family.</text>
</comment>
<dbReference type="PANTHER" id="PTHR45875">
    <property type="entry name" value="METHYLTRANSFERASE N6AMT1"/>
    <property type="match status" value="1"/>
</dbReference>
<dbReference type="PANTHER" id="PTHR45875:SF1">
    <property type="entry name" value="METHYLTRANSFERASE N6AMT1"/>
    <property type="match status" value="1"/>
</dbReference>
<dbReference type="InterPro" id="IPR007848">
    <property type="entry name" value="Small_mtfrase_dom"/>
</dbReference>
<evidence type="ECO:0000256" key="3">
    <source>
        <dbReference type="ARBA" id="ARBA00022679"/>
    </source>
</evidence>
<dbReference type="Proteomes" id="UP000094801">
    <property type="component" value="Unassembled WGS sequence"/>
</dbReference>
<name>A0A1E4T6W5_9ASCO</name>
<dbReference type="PROSITE" id="PS00092">
    <property type="entry name" value="N6_MTASE"/>
    <property type="match status" value="1"/>
</dbReference>
<accession>A0A1E4T6W5</accession>
<evidence type="ECO:0000259" key="5">
    <source>
        <dbReference type="Pfam" id="PF05175"/>
    </source>
</evidence>
<keyword evidence="2" id="KW-0489">Methyltransferase</keyword>
<feature type="domain" description="Methyltransferase small" evidence="5">
    <location>
        <begin position="45"/>
        <end position="124"/>
    </location>
</feature>
<proteinExistence type="inferred from homology"/>
<evidence type="ECO:0000313" key="6">
    <source>
        <dbReference type="EMBL" id="ODV87483.1"/>
    </source>
</evidence>
<dbReference type="GO" id="GO:0032259">
    <property type="term" value="P:methylation"/>
    <property type="evidence" value="ECO:0007669"/>
    <property type="project" value="UniProtKB-KW"/>
</dbReference>
<keyword evidence="3" id="KW-0808">Transferase</keyword>
<evidence type="ECO:0000313" key="7">
    <source>
        <dbReference type="Proteomes" id="UP000094801"/>
    </source>
</evidence>
<evidence type="ECO:0000256" key="4">
    <source>
        <dbReference type="ARBA" id="ARBA00022691"/>
    </source>
</evidence>
<dbReference type="OrthoDB" id="406152at2759"/>
<dbReference type="GO" id="GO:0003676">
    <property type="term" value="F:nucleic acid binding"/>
    <property type="evidence" value="ECO:0007669"/>
    <property type="project" value="InterPro"/>
</dbReference>
<dbReference type="SUPFAM" id="SSF53335">
    <property type="entry name" value="S-adenosyl-L-methionine-dependent methyltransferases"/>
    <property type="match status" value="1"/>
</dbReference>
<sequence>MLPTPTIPSPDYERIYEPAEDSFLILDLFESQLSYFQSKRFSKKTPLVLEIGTGSGIITTFINKHILPNAIYVASDLNPYACKTALRTNKANASSINVDSIRCDLTTALLPNSVDLLVFNPPYVPAEFVPQVPETSEDEHTWVDIALNGGPEGMDVTNQLLQSLSDTLSVDGEAYILFCARNNPDTVAQNFMSNYPNFKVERVIHRKAGWEVLSIYRFLKLS</sequence>
<dbReference type="STRING" id="983967.A0A1E4T6W5"/>
<dbReference type="CDD" id="cd02440">
    <property type="entry name" value="AdoMet_MTases"/>
    <property type="match status" value="1"/>
</dbReference>
<keyword evidence="4" id="KW-0949">S-adenosyl-L-methionine</keyword>
<dbReference type="GO" id="GO:0035657">
    <property type="term" value="C:eRF1 methyltransferase complex"/>
    <property type="evidence" value="ECO:0007669"/>
    <property type="project" value="TreeGrafter"/>
</dbReference>
<evidence type="ECO:0000256" key="1">
    <source>
        <dbReference type="ARBA" id="ARBA00006149"/>
    </source>
</evidence>
<dbReference type="EMBL" id="KV453848">
    <property type="protein sequence ID" value="ODV87483.1"/>
    <property type="molecule type" value="Genomic_DNA"/>
</dbReference>
<protein>
    <recommendedName>
        <fullName evidence="5">Methyltransferase small domain-containing protein</fullName>
    </recommendedName>
</protein>
<dbReference type="GO" id="GO:0008757">
    <property type="term" value="F:S-adenosylmethionine-dependent methyltransferase activity"/>
    <property type="evidence" value="ECO:0007669"/>
    <property type="project" value="TreeGrafter"/>
</dbReference>
<dbReference type="InterPro" id="IPR002052">
    <property type="entry name" value="DNA_methylase_N6_adenine_CS"/>
</dbReference>
<dbReference type="AlphaFoldDB" id="A0A1E4T6W5"/>
<dbReference type="Pfam" id="PF05175">
    <property type="entry name" value="MTS"/>
    <property type="match status" value="1"/>
</dbReference>
<dbReference type="InterPro" id="IPR052190">
    <property type="entry name" value="Euk-Arch_PrmC-MTase"/>
</dbReference>
<dbReference type="InterPro" id="IPR029063">
    <property type="entry name" value="SAM-dependent_MTases_sf"/>
</dbReference>
<reference evidence="7" key="1">
    <citation type="submission" date="2016-04" db="EMBL/GenBank/DDBJ databases">
        <title>Comparative genomics of biotechnologically important yeasts.</title>
        <authorList>
            <consortium name="DOE Joint Genome Institute"/>
            <person name="Riley R."/>
            <person name="Haridas S."/>
            <person name="Wolfe K.H."/>
            <person name="Lopes M.R."/>
            <person name="Hittinger C.T."/>
            <person name="Goker M."/>
            <person name="Salamov A."/>
            <person name="Wisecaver J."/>
            <person name="Long T.M."/>
            <person name="Aerts A.L."/>
            <person name="Barry K."/>
            <person name="Choi C."/>
            <person name="Clum A."/>
            <person name="Coughlan A.Y."/>
            <person name="Deshpande S."/>
            <person name="Douglass A.P."/>
            <person name="Hanson S.J."/>
            <person name="Klenk H.-P."/>
            <person name="Labutti K."/>
            <person name="Lapidus A."/>
            <person name="Lindquist E."/>
            <person name="Lipzen A."/>
            <person name="Meier-Kolthoff J.P."/>
            <person name="Ohm R.A."/>
            <person name="Otillar R.P."/>
            <person name="Pangilinan J."/>
            <person name="Peng Y."/>
            <person name="Rokas A."/>
            <person name="Rosa C.A."/>
            <person name="Scheuner C."/>
            <person name="Sibirny A.A."/>
            <person name="Slot J.C."/>
            <person name="Stielow J.B."/>
            <person name="Sun H."/>
            <person name="Kurtzman C.P."/>
            <person name="Blackwell M."/>
            <person name="Grigoriev I.V."/>
            <person name="Jeffries T.W."/>
        </authorList>
    </citation>
    <scope>NUCLEOTIDE SEQUENCE [LARGE SCALE GENOMIC DNA]</scope>
    <source>
        <strain evidence="7">NRRL YB-2248</strain>
    </source>
</reference>
<organism evidence="6 7">
    <name type="scientific">[Candida] arabinofermentans NRRL YB-2248</name>
    <dbReference type="NCBI Taxonomy" id="983967"/>
    <lineage>
        <taxon>Eukaryota</taxon>
        <taxon>Fungi</taxon>
        <taxon>Dikarya</taxon>
        <taxon>Ascomycota</taxon>
        <taxon>Saccharomycotina</taxon>
        <taxon>Pichiomycetes</taxon>
        <taxon>Pichiales</taxon>
        <taxon>Pichiaceae</taxon>
        <taxon>Ogataea</taxon>
        <taxon>Ogataea/Candida clade</taxon>
    </lineage>
</organism>
<dbReference type="Gene3D" id="3.40.50.150">
    <property type="entry name" value="Vaccinia Virus protein VP39"/>
    <property type="match status" value="1"/>
</dbReference>
<evidence type="ECO:0000256" key="2">
    <source>
        <dbReference type="ARBA" id="ARBA00022603"/>
    </source>
</evidence>
<dbReference type="GO" id="GO:0008276">
    <property type="term" value="F:protein methyltransferase activity"/>
    <property type="evidence" value="ECO:0007669"/>
    <property type="project" value="TreeGrafter"/>
</dbReference>